<evidence type="ECO:0000313" key="5">
    <source>
        <dbReference type="Proteomes" id="UP000503441"/>
    </source>
</evidence>
<dbReference type="Pfam" id="PF20009">
    <property type="entry name" value="GEVED"/>
    <property type="match status" value="1"/>
</dbReference>
<dbReference type="Proteomes" id="UP000503441">
    <property type="component" value="Chromosome"/>
</dbReference>
<protein>
    <recommendedName>
        <fullName evidence="3">GEVED domain-containing protein</fullName>
    </recommendedName>
</protein>
<feature type="domain" description="GEVED" evidence="3">
    <location>
        <begin position="364"/>
        <end position="438"/>
    </location>
</feature>
<accession>A0ABX6JUB2</accession>
<feature type="region of interest" description="Disordered" evidence="1">
    <location>
        <begin position="430"/>
        <end position="468"/>
    </location>
</feature>
<reference evidence="4 5" key="1">
    <citation type="submission" date="2020-03" db="EMBL/GenBank/DDBJ databases">
        <title>Leucobacter sp. nov., isolated from beetles.</title>
        <authorList>
            <person name="Hyun D.-W."/>
            <person name="Bae J.-W."/>
        </authorList>
    </citation>
    <scope>NUCLEOTIDE SEQUENCE [LARGE SCALE GENOMIC DNA]</scope>
    <source>
        <strain evidence="4 5">HDW9A</strain>
    </source>
</reference>
<feature type="compositionally biased region" description="Pro residues" evidence="1">
    <location>
        <begin position="444"/>
        <end position="464"/>
    </location>
</feature>
<keyword evidence="2" id="KW-0472">Membrane</keyword>
<evidence type="ECO:0000313" key="4">
    <source>
        <dbReference type="EMBL" id="QIM17886.1"/>
    </source>
</evidence>
<dbReference type="InterPro" id="IPR045474">
    <property type="entry name" value="GEVED"/>
</dbReference>
<gene>
    <name evidence="4" type="ORF">G7066_02845</name>
</gene>
<dbReference type="EMBL" id="CP049933">
    <property type="protein sequence ID" value="QIM17886.1"/>
    <property type="molecule type" value="Genomic_DNA"/>
</dbReference>
<organism evidence="4 5">
    <name type="scientific">Leucobacter coleopterorum</name>
    <dbReference type="NCBI Taxonomy" id="2714933"/>
    <lineage>
        <taxon>Bacteria</taxon>
        <taxon>Bacillati</taxon>
        <taxon>Actinomycetota</taxon>
        <taxon>Actinomycetes</taxon>
        <taxon>Micrococcales</taxon>
        <taxon>Microbacteriaceae</taxon>
        <taxon>Leucobacter</taxon>
    </lineage>
</organism>
<sequence length="511" mass="54139">MSVSTANGPITFPGDSPGYPWVDASTISSTRVMDPSLVQTPLEAQNNPELVAWGFEDGQAALQITTSIPQLEAASPSERRAFSPFNDFGWHDWASYQLNFSQPIADPVLRVNSVPFSATTTDRRVASFASTFGVASAKTADGASVSVELKEPTGTLATAYVVDNNSVYPKDRENQLPYAGGMCDNSQTTYAPPVGSSSEQFLQDSRTYLNNPDLELITNPCGTIKIDTGGVPVSSLSMRHLFQSYRLGGAGLSTFMFDAFTTSTIQSFAVVVRNEVSGSPEVIPASYGSASHVVSSSKLGTKIVPAFDNEYLMEAKSGTAETHSDAGYDSVTTEQLDAAFEKVMPGEQVSVTIPLSGVDKDATVSAWIDFDGSGEFSSAEMATANVSAGARTVVLTWTAPEQFKSGQTYLRLRIGHTLEQVVVPTGMADSGEVEDHSLSLPSYGPTPTPTPNPEPTPDPHPPVPEGDVNASVVKSLAATGAETNWGIGAWIAIVSLVSGALLLRRVTRKTI</sequence>
<feature type="transmembrane region" description="Helical" evidence="2">
    <location>
        <begin position="485"/>
        <end position="503"/>
    </location>
</feature>
<proteinExistence type="predicted"/>
<keyword evidence="2" id="KW-1133">Transmembrane helix</keyword>
<keyword evidence="5" id="KW-1185">Reference proteome</keyword>
<keyword evidence="2" id="KW-0812">Transmembrane</keyword>
<name>A0ABX6JUB2_9MICO</name>
<evidence type="ECO:0000256" key="2">
    <source>
        <dbReference type="SAM" id="Phobius"/>
    </source>
</evidence>
<dbReference type="RefSeq" id="WP_166328868.1">
    <property type="nucleotide sequence ID" value="NZ_CP049933.1"/>
</dbReference>
<evidence type="ECO:0000259" key="3">
    <source>
        <dbReference type="Pfam" id="PF20009"/>
    </source>
</evidence>
<evidence type="ECO:0000256" key="1">
    <source>
        <dbReference type="SAM" id="MobiDB-lite"/>
    </source>
</evidence>